<dbReference type="SUPFAM" id="SSF55856">
    <property type="entry name" value="Cytochrome b5-like heme/steroid binding domain"/>
    <property type="match status" value="1"/>
</dbReference>
<keyword evidence="7" id="KW-0492">Microsome</keyword>
<evidence type="ECO:0000256" key="2">
    <source>
        <dbReference type="ARBA" id="ARBA00022448"/>
    </source>
</evidence>
<evidence type="ECO:0000259" key="15">
    <source>
        <dbReference type="PROSITE" id="PS50255"/>
    </source>
</evidence>
<feature type="domain" description="Cytochrome b5 heme-binding" evidence="15">
    <location>
        <begin position="4"/>
        <end position="80"/>
    </location>
</feature>
<evidence type="ECO:0000256" key="5">
    <source>
        <dbReference type="ARBA" id="ARBA00022723"/>
    </source>
</evidence>
<evidence type="ECO:0000256" key="13">
    <source>
        <dbReference type="ARBA" id="ARBA00039806"/>
    </source>
</evidence>
<keyword evidence="8" id="KW-0249">Electron transport</keyword>
<dbReference type="Gene3D" id="3.10.120.10">
    <property type="entry name" value="Cytochrome b5-like heme/steroid binding domain"/>
    <property type="match status" value="1"/>
</dbReference>
<evidence type="ECO:0000256" key="8">
    <source>
        <dbReference type="ARBA" id="ARBA00022982"/>
    </source>
</evidence>
<dbReference type="AlphaFoldDB" id="A0A8J4WTY4"/>
<proteinExistence type="inferred from homology"/>
<dbReference type="PROSITE" id="PS50255">
    <property type="entry name" value="CYTOCHROME_B5_2"/>
    <property type="match status" value="1"/>
</dbReference>
<dbReference type="PRINTS" id="PR00363">
    <property type="entry name" value="CYTOCHROMEB5"/>
</dbReference>
<keyword evidence="9" id="KW-0408">Iron</keyword>
<dbReference type="InterPro" id="IPR036400">
    <property type="entry name" value="Cyt_B5-like_heme/steroid_sf"/>
</dbReference>
<reference evidence="16" key="1">
    <citation type="submission" date="2019-05" db="EMBL/GenBank/DDBJ databases">
        <title>Annotation for the trematode Paragonimus heterotremus.</title>
        <authorList>
            <person name="Choi Y.-J."/>
        </authorList>
    </citation>
    <scope>NUCLEOTIDE SEQUENCE</scope>
    <source>
        <strain evidence="16">LC</strain>
    </source>
</reference>
<dbReference type="PANTHER" id="PTHR19359">
    <property type="entry name" value="CYTOCHROME B5"/>
    <property type="match status" value="1"/>
</dbReference>
<protein>
    <recommendedName>
        <fullName evidence="13">Cytochrome b5</fullName>
    </recommendedName>
</protein>
<dbReference type="GO" id="GO:0020037">
    <property type="term" value="F:heme binding"/>
    <property type="evidence" value="ECO:0007669"/>
    <property type="project" value="TreeGrafter"/>
</dbReference>
<evidence type="ECO:0000256" key="10">
    <source>
        <dbReference type="ARBA" id="ARBA00023136"/>
    </source>
</evidence>
<comment type="caution">
    <text evidence="16">The sequence shown here is derived from an EMBL/GenBank/DDBJ whole genome shotgun (WGS) entry which is preliminary data.</text>
</comment>
<dbReference type="SMART" id="SM01117">
    <property type="entry name" value="Cyt-b5"/>
    <property type="match status" value="1"/>
</dbReference>
<keyword evidence="4 14" id="KW-0812">Transmembrane</keyword>
<keyword evidence="17" id="KW-1185">Reference proteome</keyword>
<dbReference type="GO" id="GO:0046872">
    <property type="term" value="F:metal ion binding"/>
    <property type="evidence" value="ECO:0007669"/>
    <property type="project" value="UniProtKB-KW"/>
</dbReference>
<evidence type="ECO:0000256" key="12">
    <source>
        <dbReference type="ARBA" id="ARBA00038168"/>
    </source>
</evidence>
<dbReference type="OrthoDB" id="260519at2759"/>
<keyword evidence="6" id="KW-0256">Endoplasmic reticulum</keyword>
<evidence type="ECO:0000256" key="3">
    <source>
        <dbReference type="ARBA" id="ARBA00022617"/>
    </source>
</evidence>
<keyword evidence="2" id="KW-0813">Transport</keyword>
<dbReference type="GO" id="GO:0005789">
    <property type="term" value="C:endoplasmic reticulum membrane"/>
    <property type="evidence" value="ECO:0007669"/>
    <property type="project" value="UniProtKB-SubCell"/>
</dbReference>
<sequence length="126" mass="14237">MSSSRLLSLDEVKLHNKSDDLWVVIHNKVYDLTKFACEHPGGNIVLEEQAGGYATEPFEDVGHSEDAREMMKQYLIGELIPKDKENSFKFTSPFTMKSSKNVNPWTGLLVPFGFILLAAAAYKCFY</sequence>
<evidence type="ECO:0000256" key="9">
    <source>
        <dbReference type="ARBA" id="ARBA00023004"/>
    </source>
</evidence>
<evidence type="ECO:0000256" key="1">
    <source>
        <dbReference type="ARBA" id="ARBA00004131"/>
    </source>
</evidence>
<comment type="subcellular location">
    <subcellularLocation>
        <location evidence="1">Endoplasmic reticulum membrane</location>
        <topology evidence="1">Single-pass membrane protein</topology>
        <orientation evidence="1">Cytoplasmic side</orientation>
    </subcellularLocation>
    <subcellularLocation>
        <location evidence="11">Microsome membrane</location>
        <topology evidence="11">Single-pass membrane protein</topology>
        <orientation evidence="11">Cytoplasmic side</orientation>
    </subcellularLocation>
</comment>
<dbReference type="Proteomes" id="UP000748531">
    <property type="component" value="Unassembled WGS sequence"/>
</dbReference>
<dbReference type="PANTHER" id="PTHR19359:SF150">
    <property type="entry name" value="CYTOCHROME B5"/>
    <property type="match status" value="1"/>
</dbReference>
<evidence type="ECO:0000256" key="7">
    <source>
        <dbReference type="ARBA" id="ARBA00022848"/>
    </source>
</evidence>
<evidence type="ECO:0000256" key="14">
    <source>
        <dbReference type="SAM" id="Phobius"/>
    </source>
</evidence>
<evidence type="ECO:0000256" key="4">
    <source>
        <dbReference type="ARBA" id="ARBA00022692"/>
    </source>
</evidence>
<keyword evidence="14" id="KW-1133">Transmembrane helix</keyword>
<keyword evidence="10 14" id="KW-0472">Membrane</keyword>
<dbReference type="FunFam" id="3.10.120.10:FF:000002">
    <property type="entry name" value="Cytochrome b5 type B"/>
    <property type="match status" value="1"/>
</dbReference>
<name>A0A8J4WTY4_9TREM</name>
<feature type="transmembrane region" description="Helical" evidence="14">
    <location>
        <begin position="105"/>
        <end position="125"/>
    </location>
</feature>
<dbReference type="Pfam" id="PF00173">
    <property type="entry name" value="Cyt-b5"/>
    <property type="match status" value="1"/>
</dbReference>
<evidence type="ECO:0000256" key="6">
    <source>
        <dbReference type="ARBA" id="ARBA00022824"/>
    </source>
</evidence>
<dbReference type="EMBL" id="LUCH01007240">
    <property type="protein sequence ID" value="KAF5396847.1"/>
    <property type="molecule type" value="Genomic_DNA"/>
</dbReference>
<keyword evidence="5" id="KW-0479">Metal-binding</keyword>
<dbReference type="InterPro" id="IPR050668">
    <property type="entry name" value="Cytochrome_b5"/>
</dbReference>
<organism evidence="16 17">
    <name type="scientific">Paragonimus heterotremus</name>
    <dbReference type="NCBI Taxonomy" id="100268"/>
    <lineage>
        <taxon>Eukaryota</taxon>
        <taxon>Metazoa</taxon>
        <taxon>Spiralia</taxon>
        <taxon>Lophotrochozoa</taxon>
        <taxon>Platyhelminthes</taxon>
        <taxon>Trematoda</taxon>
        <taxon>Digenea</taxon>
        <taxon>Plagiorchiida</taxon>
        <taxon>Troglotremata</taxon>
        <taxon>Troglotrematidae</taxon>
        <taxon>Paragonimus</taxon>
    </lineage>
</organism>
<evidence type="ECO:0000256" key="11">
    <source>
        <dbReference type="ARBA" id="ARBA00037877"/>
    </source>
</evidence>
<gene>
    <name evidence="16" type="ORF">PHET_10026</name>
</gene>
<evidence type="ECO:0000313" key="17">
    <source>
        <dbReference type="Proteomes" id="UP000748531"/>
    </source>
</evidence>
<comment type="similarity">
    <text evidence="12">Belongs to the cytochrome b5 family.</text>
</comment>
<keyword evidence="3" id="KW-0349">Heme</keyword>
<dbReference type="InterPro" id="IPR001199">
    <property type="entry name" value="Cyt_B5-like_heme/steroid-bd"/>
</dbReference>
<evidence type="ECO:0000313" key="16">
    <source>
        <dbReference type="EMBL" id="KAF5396847.1"/>
    </source>
</evidence>
<accession>A0A8J4WTY4</accession>